<evidence type="ECO:0000313" key="9">
    <source>
        <dbReference type="EMBL" id="KUJ10876.1"/>
    </source>
</evidence>
<keyword evidence="6" id="KW-0539">Nucleus</keyword>
<evidence type="ECO:0000259" key="8">
    <source>
        <dbReference type="PROSITE" id="PS50048"/>
    </source>
</evidence>
<dbReference type="PROSITE" id="PS50048">
    <property type="entry name" value="ZN2_CY6_FUNGAL_2"/>
    <property type="match status" value="1"/>
</dbReference>
<dbReference type="Pfam" id="PF11951">
    <property type="entry name" value="Fungal_trans_2"/>
    <property type="match status" value="1"/>
</dbReference>
<dbReference type="KEGG" id="psco:LY89DRAFT_787223"/>
<feature type="region of interest" description="Disordered" evidence="7">
    <location>
        <begin position="58"/>
        <end position="77"/>
    </location>
</feature>
<dbReference type="OrthoDB" id="2593732at2759"/>
<keyword evidence="2" id="KW-0862">Zinc</keyword>
<dbReference type="Pfam" id="PF00172">
    <property type="entry name" value="Zn_clus"/>
    <property type="match status" value="1"/>
</dbReference>
<gene>
    <name evidence="9" type="ORF">LY89DRAFT_787223</name>
</gene>
<evidence type="ECO:0000256" key="5">
    <source>
        <dbReference type="ARBA" id="ARBA00023163"/>
    </source>
</evidence>
<dbReference type="GeneID" id="28832779"/>
<keyword evidence="10" id="KW-1185">Reference proteome</keyword>
<reference evidence="9 10" key="1">
    <citation type="submission" date="2015-10" db="EMBL/GenBank/DDBJ databases">
        <title>Full genome of DAOMC 229536 Phialocephala scopiformis, a fungal endophyte of spruce producing the potent anti-insectan compound rugulosin.</title>
        <authorList>
            <consortium name="DOE Joint Genome Institute"/>
            <person name="Walker A.K."/>
            <person name="Frasz S.L."/>
            <person name="Seifert K.A."/>
            <person name="Miller J.D."/>
            <person name="Mondo S.J."/>
            <person name="Labutti K."/>
            <person name="Lipzen A."/>
            <person name="Dockter R."/>
            <person name="Kennedy M."/>
            <person name="Grigoriev I.V."/>
            <person name="Spatafora J.W."/>
        </authorList>
    </citation>
    <scope>NUCLEOTIDE SEQUENCE [LARGE SCALE GENOMIC DNA]</scope>
    <source>
        <strain evidence="9 10">CBS 120377</strain>
    </source>
</reference>
<keyword evidence="1" id="KW-0479">Metal-binding</keyword>
<dbReference type="EMBL" id="KQ947428">
    <property type="protein sequence ID" value="KUJ10876.1"/>
    <property type="molecule type" value="Genomic_DNA"/>
</dbReference>
<dbReference type="AlphaFoldDB" id="A0A194WSD5"/>
<evidence type="ECO:0000256" key="6">
    <source>
        <dbReference type="ARBA" id="ARBA00023242"/>
    </source>
</evidence>
<dbReference type="PANTHER" id="PTHR36206">
    <property type="entry name" value="ASPERCRYPTIN BIOSYNTHESIS CLUSTER-SPECIFIC TRANSCRIPTION REGULATOR ATNN-RELATED"/>
    <property type="match status" value="1"/>
</dbReference>
<dbReference type="PANTHER" id="PTHR36206:SF12">
    <property type="entry name" value="ASPERCRYPTIN BIOSYNTHESIS CLUSTER-SPECIFIC TRANSCRIPTION REGULATOR ATNN-RELATED"/>
    <property type="match status" value="1"/>
</dbReference>
<name>A0A194WSD5_MOLSC</name>
<dbReference type="InterPro" id="IPR052360">
    <property type="entry name" value="Transcr_Regulatory_Proteins"/>
</dbReference>
<dbReference type="GO" id="GO:0000981">
    <property type="term" value="F:DNA-binding transcription factor activity, RNA polymerase II-specific"/>
    <property type="evidence" value="ECO:0007669"/>
    <property type="project" value="InterPro"/>
</dbReference>
<organism evidence="9 10">
    <name type="scientific">Mollisia scopiformis</name>
    <name type="common">Conifer needle endophyte fungus</name>
    <name type="synonym">Phialocephala scopiformis</name>
    <dbReference type="NCBI Taxonomy" id="149040"/>
    <lineage>
        <taxon>Eukaryota</taxon>
        <taxon>Fungi</taxon>
        <taxon>Dikarya</taxon>
        <taxon>Ascomycota</taxon>
        <taxon>Pezizomycotina</taxon>
        <taxon>Leotiomycetes</taxon>
        <taxon>Helotiales</taxon>
        <taxon>Mollisiaceae</taxon>
        <taxon>Mollisia</taxon>
    </lineage>
</organism>
<feature type="domain" description="Zn(2)-C6 fungal-type" evidence="8">
    <location>
        <begin position="23"/>
        <end position="51"/>
    </location>
</feature>
<evidence type="ECO:0000256" key="2">
    <source>
        <dbReference type="ARBA" id="ARBA00022833"/>
    </source>
</evidence>
<keyword evidence="4" id="KW-0238">DNA-binding</keyword>
<sequence>MAEGVEPEGAKRRRAFKPKTRTGCITCRIRRIKCDEAKPACLKCTSTGRKCDGYVVSTNDRTSKSPSPPRSSTPVVNNTVSRTSLPRMTFVPFQASKSELRAFRYFQQETIPEICGFYREEFWFKSVLQACHHNPAIRHAAIALGSLHEKSVDPAASNHSEDLIEGGFPLQQYNKSIQALLKPVPGSFLKPQQKVDVALITCILFACFDALRGHLGTVFDHIDGGVKILSELQNKPNSVIHNDEEISATSLFAPMSTLNVLFTRLDIQGSSMMGARRLRLVPGPAHDPLIETAAIPAEFYSFEEARESQDNIFRCWHLDFRRTLTNGAEFPFGEVPTKEDAKFLKITYSQKLEQWSETYERFLLANPEKRDLPADHMLQLLNTFIWIHADVDHAASAEDETTWDQYTTQFRQIVYHATVIIASTSFITQRKTLFSLDTMIISPLYFVGSRCRHPEIRRDAIACLYTANRQEGLWESRTLARVAQRVLEIEEEGMGILVDGTEIPAWKRISGVQPELHSDERQATIHYTSKPAEEGGLPVTNMKEKIEW</sequence>
<keyword evidence="3" id="KW-0805">Transcription regulation</keyword>
<keyword evidence="5" id="KW-0804">Transcription</keyword>
<evidence type="ECO:0000313" key="10">
    <source>
        <dbReference type="Proteomes" id="UP000070700"/>
    </source>
</evidence>
<dbReference type="SUPFAM" id="SSF57701">
    <property type="entry name" value="Zn2/Cys6 DNA-binding domain"/>
    <property type="match status" value="1"/>
</dbReference>
<accession>A0A194WSD5</accession>
<dbReference type="GO" id="GO:0003677">
    <property type="term" value="F:DNA binding"/>
    <property type="evidence" value="ECO:0007669"/>
    <property type="project" value="UniProtKB-KW"/>
</dbReference>
<dbReference type="SMART" id="SM00066">
    <property type="entry name" value="GAL4"/>
    <property type="match status" value="1"/>
</dbReference>
<dbReference type="CDD" id="cd00067">
    <property type="entry name" value="GAL4"/>
    <property type="match status" value="1"/>
</dbReference>
<dbReference type="RefSeq" id="XP_018065231.1">
    <property type="nucleotide sequence ID" value="XM_018223053.1"/>
</dbReference>
<evidence type="ECO:0000256" key="1">
    <source>
        <dbReference type="ARBA" id="ARBA00022723"/>
    </source>
</evidence>
<dbReference type="PROSITE" id="PS00463">
    <property type="entry name" value="ZN2_CY6_FUNGAL_1"/>
    <property type="match status" value="1"/>
</dbReference>
<dbReference type="InterPro" id="IPR001138">
    <property type="entry name" value="Zn2Cys6_DnaBD"/>
</dbReference>
<protein>
    <recommendedName>
        <fullName evidence="8">Zn(2)-C6 fungal-type domain-containing protein</fullName>
    </recommendedName>
</protein>
<dbReference type="InParanoid" id="A0A194WSD5"/>
<dbReference type="Proteomes" id="UP000070700">
    <property type="component" value="Unassembled WGS sequence"/>
</dbReference>
<evidence type="ECO:0000256" key="3">
    <source>
        <dbReference type="ARBA" id="ARBA00023015"/>
    </source>
</evidence>
<dbReference type="InterPro" id="IPR036864">
    <property type="entry name" value="Zn2-C6_fun-type_DNA-bd_sf"/>
</dbReference>
<dbReference type="InterPro" id="IPR021858">
    <property type="entry name" value="Fun_TF"/>
</dbReference>
<evidence type="ECO:0000256" key="7">
    <source>
        <dbReference type="SAM" id="MobiDB-lite"/>
    </source>
</evidence>
<proteinExistence type="predicted"/>
<dbReference type="Gene3D" id="4.10.240.10">
    <property type="entry name" value="Zn(2)-C6 fungal-type DNA-binding domain"/>
    <property type="match status" value="1"/>
</dbReference>
<evidence type="ECO:0000256" key="4">
    <source>
        <dbReference type="ARBA" id="ARBA00023125"/>
    </source>
</evidence>
<dbReference type="GO" id="GO:0008270">
    <property type="term" value="F:zinc ion binding"/>
    <property type="evidence" value="ECO:0007669"/>
    <property type="project" value="InterPro"/>
</dbReference>